<dbReference type="Gene3D" id="3.90.1280.20">
    <property type="match status" value="1"/>
</dbReference>
<dbReference type="SMART" id="SM00116">
    <property type="entry name" value="CBS"/>
    <property type="match status" value="2"/>
</dbReference>
<evidence type="ECO:0000259" key="3">
    <source>
        <dbReference type="PROSITE" id="PS51371"/>
    </source>
</evidence>
<dbReference type="Pfam" id="PF00571">
    <property type="entry name" value="CBS"/>
    <property type="match status" value="2"/>
</dbReference>
<reference evidence="4 5" key="1">
    <citation type="submission" date="2021-04" db="EMBL/GenBank/DDBJ databases">
        <title>Magnetospirillum sulfuroxidans sp. nov., a facultative chemolithoautotrophic sulfur-oxidizing alphaproteobacterium isolated from freshwater sediment and proposals for Paramagetospirillum gen. nov., and Magnetospirillaceae fam. nov.</title>
        <authorList>
            <person name="Koziaeva V."/>
            <person name="Geelhoed J.S."/>
            <person name="Sorokin D.Y."/>
            <person name="Grouzdev D.S."/>
        </authorList>
    </citation>
    <scope>NUCLEOTIDE SEQUENCE [LARGE SCALE GENOMIC DNA]</scope>
    <source>
        <strain evidence="4 5">J10</strain>
    </source>
</reference>
<feature type="domain" description="CBS" evidence="3">
    <location>
        <begin position="96"/>
        <end position="149"/>
    </location>
</feature>
<dbReference type="PANTHER" id="PTHR48108">
    <property type="entry name" value="CBS DOMAIN-CONTAINING PROTEIN CBSX2, CHLOROPLASTIC"/>
    <property type="match status" value="1"/>
</dbReference>
<dbReference type="EMBL" id="JAGTUF010000002">
    <property type="protein sequence ID" value="MBR9971066.1"/>
    <property type="molecule type" value="Genomic_DNA"/>
</dbReference>
<evidence type="ECO:0000256" key="2">
    <source>
        <dbReference type="PROSITE-ProRule" id="PRU00703"/>
    </source>
</evidence>
<dbReference type="Gene3D" id="3.10.580.10">
    <property type="entry name" value="CBS-domain"/>
    <property type="match status" value="1"/>
</dbReference>
<evidence type="ECO:0000313" key="5">
    <source>
        <dbReference type="Proteomes" id="UP000680714"/>
    </source>
</evidence>
<dbReference type="InterPro" id="IPR046342">
    <property type="entry name" value="CBS_dom_sf"/>
</dbReference>
<evidence type="ECO:0000313" key="4">
    <source>
        <dbReference type="EMBL" id="MBR9971066.1"/>
    </source>
</evidence>
<comment type="caution">
    <text evidence="4">The sequence shown here is derived from an EMBL/GenBank/DDBJ whole genome shotgun (WGS) entry which is preliminary data.</text>
</comment>
<feature type="domain" description="CBS" evidence="3">
    <location>
        <begin position="6"/>
        <end position="64"/>
    </location>
</feature>
<sequence>MSCQAIISAPPAVLGKGDTVAEAVVVLREKAVSALPVTDAKGHFLGVFGLRELIALLLPRAVRLGVEMGELGFVSDSIDDLHTRLGALGKESVGKHMAPHRAVRAETPLIEALMLLYRGDSYLPVVDGAGKLIGVVTATDAMARVVENV</sequence>
<keyword evidence="1" id="KW-0677">Repeat</keyword>
<dbReference type="RefSeq" id="WP_211546571.1">
    <property type="nucleotide sequence ID" value="NZ_JAGTUF010000002.1"/>
</dbReference>
<gene>
    <name evidence="4" type="ORF">KEC16_04995</name>
</gene>
<accession>A0ABS5I9F3</accession>
<name>A0ABS5I9F3_9PROT</name>
<dbReference type="Proteomes" id="UP000680714">
    <property type="component" value="Unassembled WGS sequence"/>
</dbReference>
<dbReference type="InterPro" id="IPR000644">
    <property type="entry name" value="CBS_dom"/>
</dbReference>
<dbReference type="SUPFAM" id="SSF54631">
    <property type="entry name" value="CBS-domain pair"/>
    <property type="match status" value="1"/>
</dbReference>
<evidence type="ECO:0000256" key="1">
    <source>
        <dbReference type="ARBA" id="ARBA00022737"/>
    </source>
</evidence>
<proteinExistence type="predicted"/>
<keyword evidence="2" id="KW-0129">CBS domain</keyword>
<dbReference type="PANTHER" id="PTHR48108:SF26">
    <property type="entry name" value="CBS DOMAIN-CONTAINING PROTEIN DDB_G0289609"/>
    <property type="match status" value="1"/>
</dbReference>
<keyword evidence="5" id="KW-1185">Reference proteome</keyword>
<dbReference type="InterPro" id="IPR051462">
    <property type="entry name" value="CBS_domain-containing"/>
</dbReference>
<protein>
    <submittedName>
        <fullName evidence="4">CBS domain-containing protein</fullName>
    </submittedName>
</protein>
<dbReference type="PROSITE" id="PS51371">
    <property type="entry name" value="CBS"/>
    <property type="match status" value="2"/>
</dbReference>
<dbReference type="CDD" id="cd02205">
    <property type="entry name" value="CBS_pair_SF"/>
    <property type="match status" value="1"/>
</dbReference>
<organism evidence="4 5">
    <name type="scientific">Magnetospirillum sulfuroxidans</name>
    <dbReference type="NCBI Taxonomy" id="611300"/>
    <lineage>
        <taxon>Bacteria</taxon>
        <taxon>Pseudomonadati</taxon>
        <taxon>Pseudomonadota</taxon>
        <taxon>Alphaproteobacteria</taxon>
        <taxon>Rhodospirillales</taxon>
        <taxon>Rhodospirillaceae</taxon>
        <taxon>Magnetospirillum</taxon>
    </lineage>
</organism>